<reference evidence="3" key="1">
    <citation type="submission" date="2020-08" db="EMBL/GenBank/DDBJ databases">
        <title>Genome sequencing and assembly of the red palm weevil Rhynchophorus ferrugineus.</title>
        <authorList>
            <person name="Dias G.B."/>
            <person name="Bergman C.M."/>
            <person name="Manee M."/>
        </authorList>
    </citation>
    <scope>NUCLEOTIDE SEQUENCE</scope>
    <source>
        <strain evidence="3">AA-2017</strain>
        <tissue evidence="3">Whole larva</tissue>
    </source>
</reference>
<gene>
    <name evidence="3" type="ORF">GWI33_000860</name>
</gene>
<feature type="transmembrane region" description="Helical" evidence="1">
    <location>
        <begin position="361"/>
        <end position="384"/>
    </location>
</feature>
<proteinExistence type="predicted"/>
<name>A0A834MLY8_RHYFE</name>
<dbReference type="Proteomes" id="UP000625711">
    <property type="component" value="Unassembled WGS sequence"/>
</dbReference>
<dbReference type="GO" id="GO:0016255">
    <property type="term" value="P:attachment of GPI anchor to protein"/>
    <property type="evidence" value="ECO:0007669"/>
    <property type="project" value="InterPro"/>
</dbReference>
<evidence type="ECO:0000313" key="4">
    <source>
        <dbReference type="Proteomes" id="UP000625711"/>
    </source>
</evidence>
<evidence type="ECO:0000256" key="2">
    <source>
        <dbReference type="SAM" id="SignalP"/>
    </source>
</evidence>
<keyword evidence="1" id="KW-0812">Transmembrane</keyword>
<feature type="chain" id="PRO_5032444131" description="GPI transamidase component PIG-T" evidence="2">
    <location>
        <begin position="19"/>
        <end position="418"/>
    </location>
</feature>
<comment type="caution">
    <text evidence="3">The sequence shown here is derived from an EMBL/GenBank/DDBJ whole genome shotgun (WGS) entry which is preliminary data.</text>
</comment>
<evidence type="ECO:0000256" key="1">
    <source>
        <dbReference type="SAM" id="Phobius"/>
    </source>
</evidence>
<dbReference type="AlphaFoldDB" id="A0A834MLY8"/>
<keyword evidence="1" id="KW-0472">Membrane</keyword>
<accession>A0A834MLY8</accession>
<dbReference type="InterPro" id="IPR007245">
    <property type="entry name" value="PIG-T"/>
</dbReference>
<protein>
    <recommendedName>
        <fullName evidence="5">GPI transamidase component PIG-T</fullName>
    </recommendedName>
</protein>
<dbReference type="OrthoDB" id="331263at2759"/>
<dbReference type="PANTHER" id="PTHR12959">
    <property type="entry name" value="GPI TRANSAMIDASE COMPONENT PIG-T-RELATED"/>
    <property type="match status" value="1"/>
</dbReference>
<feature type="transmembrane region" description="Helical" evidence="1">
    <location>
        <begin position="396"/>
        <end position="417"/>
    </location>
</feature>
<keyword evidence="4" id="KW-1185">Reference proteome</keyword>
<sequence length="418" mass="47842">MKLQLILPLFYLLKDVFSLKNDAFTEELLIKPLFSEQLYVHFQFATTWDVGAENINYHHTHLFPRALGEIIERHSVQELHISLTGGLWRYEKWGYPVVDAAPGAEVWAWFKSDVSDVNTNWKLLANTLSGLFCASFNFVDGSNTISPEFSFRPRGAVDWSNVSNTLIRYASLPREIVCTENLTPFKKLLPCDSKSGLASLLNSGYIHNTRYHSVALHLRPICQTDSCTSVSLEAQLTVSLVYDYAILGTRNWSFKKLFGQGLNGKCPLASMSNIYVDLSTKDSHPFELTPSPDEIITSIRGGYVTEFAKYDIPPYFLSVSSKYDVLQLSLKNPPPLYGNQYIIGYGQERGGIVTKIYNNHWAALDVVLLQNIAWFSSYFCIFVFSKKFYWLTTGFFYDFWIFQCFSKWIFVCHIMLFA</sequence>
<evidence type="ECO:0000313" key="3">
    <source>
        <dbReference type="EMBL" id="KAF7283349.1"/>
    </source>
</evidence>
<dbReference type="GO" id="GO:0042765">
    <property type="term" value="C:GPI-anchor transamidase complex"/>
    <property type="evidence" value="ECO:0007669"/>
    <property type="project" value="InterPro"/>
</dbReference>
<keyword evidence="2" id="KW-0732">Signal</keyword>
<dbReference type="Pfam" id="PF04113">
    <property type="entry name" value="Gpi16"/>
    <property type="match status" value="2"/>
</dbReference>
<feature type="signal peptide" evidence="2">
    <location>
        <begin position="1"/>
        <end position="18"/>
    </location>
</feature>
<dbReference type="EMBL" id="JAACXV010000116">
    <property type="protein sequence ID" value="KAF7283349.1"/>
    <property type="molecule type" value="Genomic_DNA"/>
</dbReference>
<keyword evidence="1" id="KW-1133">Transmembrane helix</keyword>
<evidence type="ECO:0008006" key="5">
    <source>
        <dbReference type="Google" id="ProtNLM"/>
    </source>
</evidence>
<dbReference type="PANTHER" id="PTHR12959:SF11">
    <property type="entry name" value="GPI TRANSAMIDASE COMPONENT PIG-T"/>
    <property type="match status" value="1"/>
</dbReference>
<organism evidence="3 4">
    <name type="scientific">Rhynchophorus ferrugineus</name>
    <name type="common">Red palm weevil</name>
    <name type="synonym">Curculio ferrugineus</name>
    <dbReference type="NCBI Taxonomy" id="354439"/>
    <lineage>
        <taxon>Eukaryota</taxon>
        <taxon>Metazoa</taxon>
        <taxon>Ecdysozoa</taxon>
        <taxon>Arthropoda</taxon>
        <taxon>Hexapoda</taxon>
        <taxon>Insecta</taxon>
        <taxon>Pterygota</taxon>
        <taxon>Neoptera</taxon>
        <taxon>Endopterygota</taxon>
        <taxon>Coleoptera</taxon>
        <taxon>Polyphaga</taxon>
        <taxon>Cucujiformia</taxon>
        <taxon>Curculionidae</taxon>
        <taxon>Dryophthorinae</taxon>
        <taxon>Rhynchophorus</taxon>
    </lineage>
</organism>